<reference evidence="3 4" key="1">
    <citation type="journal article" date="2011" name="Stand. Genomic Sci.">
        <title>Complete genome sequence of Parvibaculum lavamentivorans type strain (DS-1(T)).</title>
        <authorList>
            <person name="Schleheck D."/>
            <person name="Weiss M."/>
            <person name="Pitluck S."/>
            <person name="Bruce D."/>
            <person name="Land M.L."/>
            <person name="Han S."/>
            <person name="Saunders E."/>
            <person name="Tapia R."/>
            <person name="Detter C."/>
            <person name="Brettin T."/>
            <person name="Han J."/>
            <person name="Woyke T."/>
            <person name="Goodwin L."/>
            <person name="Pennacchio L."/>
            <person name="Nolan M."/>
            <person name="Cook A.M."/>
            <person name="Kjelleberg S."/>
            <person name="Thomas T."/>
        </authorList>
    </citation>
    <scope>NUCLEOTIDE SEQUENCE [LARGE SCALE GENOMIC DNA]</scope>
    <source>
        <strain evidence="4">DS-1 / DSM 13023 / NCIMB 13966</strain>
    </source>
</reference>
<dbReference type="RefSeq" id="WP_011995340.1">
    <property type="nucleotide sequence ID" value="NC_009719.1"/>
</dbReference>
<dbReference type="EMBL" id="CP000774">
    <property type="protein sequence ID" value="ABS62049.1"/>
    <property type="molecule type" value="Genomic_DNA"/>
</dbReference>
<evidence type="ECO:0000256" key="2">
    <source>
        <dbReference type="PIRSR" id="PIRSR613078-2"/>
    </source>
</evidence>
<accession>A7HQ66</accession>
<dbReference type="AlphaFoldDB" id="A7HQ66"/>
<evidence type="ECO:0000313" key="4">
    <source>
        <dbReference type="Proteomes" id="UP000006377"/>
    </source>
</evidence>
<dbReference type="eggNOG" id="COG2062">
    <property type="taxonomic scope" value="Bacteria"/>
</dbReference>
<dbReference type="InterPro" id="IPR029033">
    <property type="entry name" value="His_PPase_superfam"/>
</dbReference>
<evidence type="ECO:0000256" key="1">
    <source>
        <dbReference type="ARBA" id="ARBA00022801"/>
    </source>
</evidence>
<evidence type="ECO:0000313" key="3">
    <source>
        <dbReference type="EMBL" id="ABS62049.1"/>
    </source>
</evidence>
<protein>
    <submittedName>
        <fullName evidence="3">Putative phosphohistidine phosphatase, SixA</fullName>
    </submittedName>
</protein>
<dbReference type="Pfam" id="PF00300">
    <property type="entry name" value="His_Phos_1"/>
    <property type="match status" value="1"/>
</dbReference>
<dbReference type="STRING" id="402881.Plav_0426"/>
<sequence length="185" mass="20174">MKRLCLMRHAKSDWSDPANDDFTRPLNARGTTAAAFMARYIAASPYRPDAVLCSTAARATQTCMPLCDALGPNVPVVYRDELYHAMPDTMLTEIRRVPANVETLLVVAHNPGLVLLAMALAEDPDDETALRIAHGVPTGGFIVIDFDIDAWTDIRENAGRPEFFVRPRDLMTEGAEGKSGTSAGQ</sequence>
<keyword evidence="1" id="KW-0378">Hydrolase</keyword>
<dbReference type="HOGENOM" id="CLU_084603_2_1_5"/>
<dbReference type="Gene3D" id="3.40.50.1240">
    <property type="entry name" value="Phosphoglycerate mutase-like"/>
    <property type="match status" value="1"/>
</dbReference>
<name>A7HQ66_PARL1</name>
<dbReference type="CDD" id="cd07067">
    <property type="entry name" value="HP_PGM_like"/>
    <property type="match status" value="1"/>
</dbReference>
<dbReference type="KEGG" id="pla:Plav_0426"/>
<organism evidence="3 4">
    <name type="scientific">Parvibaculum lavamentivorans (strain DS-1 / DSM 13023 / NCIMB 13966)</name>
    <dbReference type="NCBI Taxonomy" id="402881"/>
    <lineage>
        <taxon>Bacteria</taxon>
        <taxon>Pseudomonadati</taxon>
        <taxon>Pseudomonadota</taxon>
        <taxon>Alphaproteobacteria</taxon>
        <taxon>Hyphomicrobiales</taxon>
        <taxon>Parvibaculaceae</taxon>
        <taxon>Parvibaculum</taxon>
    </lineage>
</organism>
<feature type="binding site" evidence="2">
    <location>
        <position position="58"/>
    </location>
    <ligand>
        <name>substrate</name>
    </ligand>
</feature>
<dbReference type="PANTHER" id="PTHR20935">
    <property type="entry name" value="PHOSPHOGLYCERATE MUTASE-RELATED"/>
    <property type="match status" value="1"/>
</dbReference>
<keyword evidence="4" id="KW-1185">Reference proteome</keyword>
<proteinExistence type="predicted"/>
<gene>
    <name evidence="3" type="ordered locus">Plav_0426</name>
</gene>
<dbReference type="PANTHER" id="PTHR20935:SF1">
    <property type="entry name" value="SLL1549 PROTEIN"/>
    <property type="match status" value="1"/>
</dbReference>
<dbReference type="InterPro" id="IPR013078">
    <property type="entry name" value="His_Pase_superF_clade-1"/>
</dbReference>
<dbReference type="Proteomes" id="UP000006377">
    <property type="component" value="Chromosome"/>
</dbReference>
<dbReference type="OrthoDB" id="9810154at2"/>
<dbReference type="InterPro" id="IPR051021">
    <property type="entry name" value="Mito_Ser/Thr_phosphatase"/>
</dbReference>
<dbReference type="SUPFAM" id="SSF53254">
    <property type="entry name" value="Phosphoglycerate mutase-like"/>
    <property type="match status" value="1"/>
</dbReference>
<dbReference type="GO" id="GO:0016787">
    <property type="term" value="F:hydrolase activity"/>
    <property type="evidence" value="ECO:0007669"/>
    <property type="project" value="UniProtKB-KW"/>
</dbReference>